<organism evidence="3 4">
    <name type="scientific">Deinococcus antarcticus</name>
    <dbReference type="NCBI Taxonomy" id="1298767"/>
    <lineage>
        <taxon>Bacteria</taxon>
        <taxon>Thermotogati</taxon>
        <taxon>Deinococcota</taxon>
        <taxon>Deinococci</taxon>
        <taxon>Deinococcales</taxon>
        <taxon>Deinococcaceae</taxon>
        <taxon>Deinococcus</taxon>
    </lineage>
</organism>
<dbReference type="PANTHER" id="PTHR22953:SF153">
    <property type="entry name" value="PURPLE ACID PHOSPHATASE"/>
    <property type="match status" value="1"/>
</dbReference>
<comment type="caution">
    <text evidence="3">The sequence shown here is derived from an EMBL/GenBank/DDBJ whole genome shotgun (WGS) entry which is preliminary data.</text>
</comment>
<sequence length="311" mass="33200">MLSAVRPLLPLLALLTLTPGVDALRLVLLSDFNGSYGSTTYPPALQKTVQCILNDWKPDLVISAGDLIAGQQASLSAKQVQAMWHSFEQKVNAPLRNAGIPFAFTLGNHDASLASDRVQAASYWKAHAPELQYADKTGFPFTYSFTVQNIFVAVLDASGPNVDAVQRRWLTAQLATPAARGAKFRLVMGHLPIAGVSQGKNRLGEVIRDAASLRQVMQQGNVTAYLHGHHAAYYPGRLAGLNVLSSGGIGGRDYVGFPGTARSVVTVLDVGQDSIQLTAYDADTGKVIPSASLPARIDGLNGPLTRITELR</sequence>
<dbReference type="Proteomes" id="UP001595748">
    <property type="component" value="Unassembled WGS sequence"/>
</dbReference>
<dbReference type="PANTHER" id="PTHR22953">
    <property type="entry name" value="ACID PHOSPHATASE RELATED"/>
    <property type="match status" value="1"/>
</dbReference>
<reference evidence="4" key="1">
    <citation type="journal article" date="2019" name="Int. J. Syst. Evol. Microbiol.">
        <title>The Global Catalogue of Microorganisms (GCM) 10K type strain sequencing project: providing services to taxonomists for standard genome sequencing and annotation.</title>
        <authorList>
            <consortium name="The Broad Institute Genomics Platform"/>
            <consortium name="The Broad Institute Genome Sequencing Center for Infectious Disease"/>
            <person name="Wu L."/>
            <person name="Ma J."/>
        </authorList>
    </citation>
    <scope>NUCLEOTIDE SEQUENCE [LARGE SCALE GENOMIC DNA]</scope>
    <source>
        <strain evidence="4">CCTCC AB 2013263</strain>
    </source>
</reference>
<evidence type="ECO:0000259" key="2">
    <source>
        <dbReference type="Pfam" id="PF00149"/>
    </source>
</evidence>
<dbReference type="Pfam" id="PF00149">
    <property type="entry name" value="Metallophos"/>
    <property type="match status" value="1"/>
</dbReference>
<dbReference type="InterPro" id="IPR029052">
    <property type="entry name" value="Metallo-depent_PP-like"/>
</dbReference>
<dbReference type="EC" id="3.1.-.-" evidence="3"/>
<accession>A0ABV8AB05</accession>
<keyword evidence="3" id="KW-0378">Hydrolase</keyword>
<dbReference type="GO" id="GO:0016787">
    <property type="term" value="F:hydrolase activity"/>
    <property type="evidence" value="ECO:0007669"/>
    <property type="project" value="UniProtKB-KW"/>
</dbReference>
<evidence type="ECO:0000313" key="4">
    <source>
        <dbReference type="Proteomes" id="UP001595748"/>
    </source>
</evidence>
<proteinExistence type="predicted"/>
<keyword evidence="1" id="KW-0732">Signal</keyword>
<name>A0ABV8AB05_9DEIO</name>
<dbReference type="EMBL" id="JBHRZF010000137">
    <property type="protein sequence ID" value="MFC3861355.1"/>
    <property type="molecule type" value="Genomic_DNA"/>
</dbReference>
<protein>
    <submittedName>
        <fullName evidence="3">Metallophosphoesterase family protein</fullName>
        <ecNumber evidence="3">3.1.-.-</ecNumber>
    </submittedName>
</protein>
<dbReference type="SUPFAM" id="SSF56300">
    <property type="entry name" value="Metallo-dependent phosphatases"/>
    <property type="match status" value="1"/>
</dbReference>
<evidence type="ECO:0000256" key="1">
    <source>
        <dbReference type="ARBA" id="ARBA00022729"/>
    </source>
</evidence>
<dbReference type="Gene3D" id="3.60.21.10">
    <property type="match status" value="1"/>
</dbReference>
<keyword evidence="4" id="KW-1185">Reference proteome</keyword>
<dbReference type="RefSeq" id="WP_380078165.1">
    <property type="nucleotide sequence ID" value="NZ_JBHRZF010000137.1"/>
</dbReference>
<feature type="domain" description="Calcineurin-like phosphoesterase" evidence="2">
    <location>
        <begin position="41"/>
        <end position="230"/>
    </location>
</feature>
<dbReference type="InterPro" id="IPR004843">
    <property type="entry name" value="Calcineurin-like_PHP"/>
</dbReference>
<evidence type="ECO:0000313" key="3">
    <source>
        <dbReference type="EMBL" id="MFC3861355.1"/>
    </source>
</evidence>
<gene>
    <name evidence="3" type="ORF">ACFOPQ_11345</name>
</gene>
<dbReference type="InterPro" id="IPR039331">
    <property type="entry name" value="PAPs-like"/>
</dbReference>